<dbReference type="PANTHER" id="PTHR34034">
    <property type="entry name" value="PROTEIN FAM180A-RELATED"/>
    <property type="match status" value="1"/>
</dbReference>
<keyword evidence="2" id="KW-1185">Reference proteome</keyword>
<accession>A0A8T2N1S2</accession>
<sequence length="246" mass="27488">MSSHSCSEQEKLGAARFKGADLQTGSVYVLAWAEKGWNEFLSVNLPAPTPPFPPRCPDPTALAAPQVAATVTATGHLVAMLRWEVLIVALFYCNTSTCATQHRSKALFPAAVRVKRGTTMMFNPTFQNSIDDVNLLFEILLTGVEFGGESSTFKVQDEELASMRQARILEVICEDVLPKSLPDIRRLISHLSKHQGPLTRADFERTMLTMVYAAYRLPNTRGHQRDDWAESFVSLYRAIKQDLTRK</sequence>
<dbReference type="AlphaFoldDB" id="A0A8T2N1S2"/>
<dbReference type="PANTHER" id="PTHR34034:SF2">
    <property type="entry name" value="PROTEIN FAM180A"/>
    <property type="match status" value="1"/>
</dbReference>
<evidence type="ECO:0008006" key="3">
    <source>
        <dbReference type="Google" id="ProtNLM"/>
    </source>
</evidence>
<comment type="caution">
    <text evidence="1">The sequence shown here is derived from an EMBL/GenBank/DDBJ whole genome shotgun (WGS) entry which is preliminary data.</text>
</comment>
<proteinExistence type="predicted"/>
<protein>
    <recommendedName>
        <fullName evidence="3">Protein FAM180A</fullName>
    </recommendedName>
</protein>
<reference evidence="1" key="1">
    <citation type="thesis" date="2021" institute="BYU ScholarsArchive" country="Provo, UT, USA">
        <title>Applications of and Algorithms for Genome Assembly and Genomic Analyses with an Emphasis on Marine Teleosts.</title>
        <authorList>
            <person name="Pickett B.D."/>
        </authorList>
    </citation>
    <scope>NUCLEOTIDE SEQUENCE</scope>
    <source>
        <strain evidence="1">HI-2016</strain>
    </source>
</reference>
<dbReference type="Pfam" id="PF15173">
    <property type="entry name" value="FAM180"/>
    <property type="match status" value="1"/>
</dbReference>
<dbReference type="Proteomes" id="UP000824540">
    <property type="component" value="Unassembled WGS sequence"/>
</dbReference>
<evidence type="ECO:0000313" key="1">
    <source>
        <dbReference type="EMBL" id="KAG9334439.1"/>
    </source>
</evidence>
<name>A0A8T2N1S2_9TELE</name>
<dbReference type="InterPro" id="IPR029170">
    <property type="entry name" value="FAM180"/>
</dbReference>
<dbReference type="EMBL" id="JAFBMS010000149">
    <property type="protein sequence ID" value="KAG9334439.1"/>
    <property type="molecule type" value="Genomic_DNA"/>
</dbReference>
<organism evidence="1 2">
    <name type="scientific">Albula glossodonta</name>
    <name type="common">roundjaw bonefish</name>
    <dbReference type="NCBI Taxonomy" id="121402"/>
    <lineage>
        <taxon>Eukaryota</taxon>
        <taxon>Metazoa</taxon>
        <taxon>Chordata</taxon>
        <taxon>Craniata</taxon>
        <taxon>Vertebrata</taxon>
        <taxon>Euteleostomi</taxon>
        <taxon>Actinopterygii</taxon>
        <taxon>Neopterygii</taxon>
        <taxon>Teleostei</taxon>
        <taxon>Albuliformes</taxon>
        <taxon>Albulidae</taxon>
        <taxon>Albula</taxon>
    </lineage>
</organism>
<gene>
    <name evidence="1" type="ORF">JZ751_007636</name>
</gene>
<dbReference type="OrthoDB" id="8913792at2759"/>
<evidence type="ECO:0000313" key="2">
    <source>
        <dbReference type="Proteomes" id="UP000824540"/>
    </source>
</evidence>